<dbReference type="Gene3D" id="1.40.20.10">
    <property type="entry name" value="CHAD domain"/>
    <property type="match status" value="1"/>
</dbReference>
<evidence type="ECO:0000259" key="1">
    <source>
        <dbReference type="PROSITE" id="PS51708"/>
    </source>
</evidence>
<dbReference type="PANTHER" id="PTHR39339:SF1">
    <property type="entry name" value="CHAD DOMAIN-CONTAINING PROTEIN"/>
    <property type="match status" value="1"/>
</dbReference>
<dbReference type="InterPro" id="IPR038186">
    <property type="entry name" value="CHAD_dom_sf"/>
</dbReference>
<dbReference type="Proteomes" id="UP001162891">
    <property type="component" value="Chromosome"/>
</dbReference>
<dbReference type="EMBL" id="AP025591">
    <property type="protein sequence ID" value="BDG04543.1"/>
    <property type="molecule type" value="Genomic_DNA"/>
</dbReference>
<feature type="domain" description="CHAD" evidence="1">
    <location>
        <begin position="13"/>
        <end position="291"/>
    </location>
</feature>
<proteinExistence type="predicted"/>
<dbReference type="InterPro" id="IPR007899">
    <property type="entry name" value="CHAD_dom"/>
</dbReference>
<evidence type="ECO:0000313" key="3">
    <source>
        <dbReference type="Proteomes" id="UP001162891"/>
    </source>
</evidence>
<dbReference type="PROSITE" id="PS51708">
    <property type="entry name" value="CHAD"/>
    <property type="match status" value="1"/>
</dbReference>
<sequence>MSKPTDVPGLGPHARLSLAGPLLVRARLADVRRYEGALSGDGEPDPDAVHDMRVAARRLRAALQLFGDADLLALERQVKALQDALGAVRDVQVQREWLRGAAGGARAAGARALADAVDAARPRLEKKLHRALRGWAGAIAPALERSAQAAGGKGRLGGKRIAKELRRALRRLGRRAEAAEADPAPAPAHRLRIAAKRVRYLGELVQDGRPEAAERLLAELVPLQERLGALHDTDVRIERLADLGPRTPPRARVTARALLEDVRRDRTRQEQELRRVLERWREEDLIPALAAAFARKRRRGREAARHVPAVDGSGAPA</sequence>
<reference evidence="3" key="1">
    <citation type="journal article" date="2022" name="Int. J. Syst. Evol. Microbiol.">
        <title>Anaeromyxobacter oryzae sp. nov., Anaeromyxobacter diazotrophicus sp. nov. and Anaeromyxobacter paludicola sp. nov., isolated from paddy soils.</title>
        <authorList>
            <person name="Itoh H."/>
            <person name="Xu Z."/>
            <person name="Mise K."/>
            <person name="Masuda Y."/>
            <person name="Ushijima N."/>
            <person name="Hayakawa C."/>
            <person name="Shiratori Y."/>
            <person name="Senoo K."/>
        </authorList>
    </citation>
    <scope>NUCLEOTIDE SEQUENCE [LARGE SCALE GENOMIC DNA]</scope>
    <source>
        <strain evidence="3">Red232</strain>
    </source>
</reference>
<keyword evidence="3" id="KW-1185">Reference proteome</keyword>
<dbReference type="RefSeq" id="WP_248352952.1">
    <property type="nucleotide sequence ID" value="NZ_AP025591.1"/>
</dbReference>
<name>A0ABM7WYI2_9BACT</name>
<organism evidence="2 3">
    <name type="scientific">Anaeromyxobacter oryzae</name>
    <dbReference type="NCBI Taxonomy" id="2918170"/>
    <lineage>
        <taxon>Bacteria</taxon>
        <taxon>Pseudomonadati</taxon>
        <taxon>Myxococcota</taxon>
        <taxon>Myxococcia</taxon>
        <taxon>Myxococcales</taxon>
        <taxon>Cystobacterineae</taxon>
        <taxon>Anaeromyxobacteraceae</taxon>
        <taxon>Anaeromyxobacter</taxon>
    </lineage>
</organism>
<evidence type="ECO:0000313" key="2">
    <source>
        <dbReference type="EMBL" id="BDG04543.1"/>
    </source>
</evidence>
<accession>A0ABM7WYI2</accession>
<protein>
    <recommendedName>
        <fullName evidence="1">CHAD domain-containing protein</fullName>
    </recommendedName>
</protein>
<dbReference type="Pfam" id="PF05235">
    <property type="entry name" value="CHAD"/>
    <property type="match status" value="1"/>
</dbReference>
<dbReference type="SMART" id="SM00880">
    <property type="entry name" value="CHAD"/>
    <property type="match status" value="1"/>
</dbReference>
<gene>
    <name evidence="2" type="ORF">AMOR_35390</name>
</gene>
<dbReference type="PANTHER" id="PTHR39339">
    <property type="entry name" value="SLR1444 PROTEIN"/>
    <property type="match status" value="1"/>
</dbReference>